<dbReference type="OrthoDB" id="9779408at2"/>
<dbReference type="InterPro" id="IPR011013">
    <property type="entry name" value="Gal_mutarotase_sf_dom"/>
</dbReference>
<evidence type="ECO:0000256" key="6">
    <source>
        <dbReference type="ARBA" id="ARBA00023235"/>
    </source>
</evidence>
<evidence type="ECO:0000256" key="1">
    <source>
        <dbReference type="ARBA" id="ARBA00001614"/>
    </source>
</evidence>
<dbReference type="InterPro" id="IPR018052">
    <property type="entry name" value="Ald1_epimerase_CS"/>
</dbReference>
<dbReference type="EMBL" id="CEKZ01000003">
    <property type="protein sequence ID" value="CEQ03753.1"/>
    <property type="molecule type" value="Genomic_DNA"/>
</dbReference>
<proteinExistence type="inferred from homology"/>
<dbReference type="InterPro" id="IPR014718">
    <property type="entry name" value="GH-type_carb-bd"/>
</dbReference>
<evidence type="ECO:0000256" key="5">
    <source>
        <dbReference type="ARBA" id="ARBA00014165"/>
    </source>
</evidence>
<dbReference type="GO" id="GO:0004034">
    <property type="term" value="F:aldose 1-epimerase activity"/>
    <property type="evidence" value="ECO:0007669"/>
    <property type="project" value="UniProtKB-EC"/>
</dbReference>
<reference evidence="12 13" key="1">
    <citation type="submission" date="2015-01" db="EMBL/GenBank/DDBJ databases">
        <authorList>
            <person name="Aslett A.Martin."/>
            <person name="De Silva Nishadi"/>
        </authorList>
    </citation>
    <scope>NUCLEOTIDE SEQUENCE [LARGE SCALE GENOMIC DNA]</scope>
    <source>
        <strain evidence="12 13">R28058</strain>
    </source>
</reference>
<comment type="pathway">
    <text evidence="2 8">Carbohydrate metabolism; hexose metabolism.</text>
</comment>
<keyword evidence="7 8" id="KW-0119">Carbohydrate metabolism</keyword>
<evidence type="ECO:0000256" key="2">
    <source>
        <dbReference type="ARBA" id="ARBA00005028"/>
    </source>
</evidence>
<evidence type="ECO:0000313" key="12">
    <source>
        <dbReference type="EMBL" id="CEQ03753.1"/>
    </source>
</evidence>
<dbReference type="Proteomes" id="UP000049127">
    <property type="component" value="Unassembled WGS sequence"/>
</dbReference>
<accession>A0A0C7G7J7</accession>
<name>A0A0C7G7J7_PARSO</name>
<dbReference type="InterPro" id="IPR008183">
    <property type="entry name" value="Aldose_1/G6P_1-epimerase"/>
</dbReference>
<evidence type="ECO:0000313" key="13">
    <source>
        <dbReference type="Proteomes" id="UP000049127"/>
    </source>
</evidence>
<dbReference type="PROSITE" id="PS00545">
    <property type="entry name" value="ALDOSE_1_EPIMERASE"/>
    <property type="match status" value="1"/>
</dbReference>
<dbReference type="UniPathway" id="UPA00242"/>
<comment type="catalytic activity">
    <reaction evidence="1 8">
        <text>alpha-D-glucose = beta-D-glucose</text>
        <dbReference type="Rhea" id="RHEA:10264"/>
        <dbReference type="ChEBI" id="CHEBI:15903"/>
        <dbReference type="ChEBI" id="CHEBI:17925"/>
        <dbReference type="EC" id="5.1.3.3"/>
    </reaction>
</comment>
<dbReference type="CDD" id="cd09019">
    <property type="entry name" value="galactose_mutarotase_like"/>
    <property type="match status" value="1"/>
</dbReference>
<evidence type="ECO:0000256" key="11">
    <source>
        <dbReference type="PIRSR" id="PIRSR005096-3"/>
    </source>
</evidence>
<dbReference type="GO" id="GO:0033499">
    <property type="term" value="P:galactose catabolic process via UDP-galactose, Leloir pathway"/>
    <property type="evidence" value="ECO:0007669"/>
    <property type="project" value="TreeGrafter"/>
</dbReference>
<dbReference type="RefSeq" id="WP_055341973.1">
    <property type="nucleotide sequence ID" value="NZ_CDNI01000003.1"/>
</dbReference>
<dbReference type="SUPFAM" id="SSF74650">
    <property type="entry name" value="Galactose mutarotase-like"/>
    <property type="match status" value="1"/>
</dbReference>
<evidence type="ECO:0000256" key="10">
    <source>
        <dbReference type="PIRSR" id="PIRSR005096-2"/>
    </source>
</evidence>
<evidence type="ECO:0000256" key="9">
    <source>
        <dbReference type="PIRSR" id="PIRSR005096-1"/>
    </source>
</evidence>
<dbReference type="InterPro" id="IPR015443">
    <property type="entry name" value="Aldose_1-epimerase"/>
</dbReference>
<dbReference type="GO" id="GO:0030246">
    <property type="term" value="F:carbohydrate binding"/>
    <property type="evidence" value="ECO:0007669"/>
    <property type="project" value="InterPro"/>
</dbReference>
<organism evidence="12 13">
    <name type="scientific">Paraclostridium sordellii</name>
    <name type="common">Clostridium sordellii</name>
    <dbReference type="NCBI Taxonomy" id="1505"/>
    <lineage>
        <taxon>Bacteria</taxon>
        <taxon>Bacillati</taxon>
        <taxon>Bacillota</taxon>
        <taxon>Clostridia</taxon>
        <taxon>Peptostreptococcales</taxon>
        <taxon>Peptostreptococcaceae</taxon>
        <taxon>Paraclostridium</taxon>
    </lineage>
</organism>
<evidence type="ECO:0000256" key="4">
    <source>
        <dbReference type="ARBA" id="ARBA00013185"/>
    </source>
</evidence>
<gene>
    <name evidence="12" type="primary">mro</name>
    <name evidence="12" type="ORF">R28058_14861</name>
</gene>
<dbReference type="InterPro" id="IPR047215">
    <property type="entry name" value="Galactose_mutarotase-like"/>
</dbReference>
<evidence type="ECO:0000256" key="3">
    <source>
        <dbReference type="ARBA" id="ARBA00006206"/>
    </source>
</evidence>
<dbReference type="PANTHER" id="PTHR10091:SF0">
    <property type="entry name" value="GALACTOSE MUTAROTASE"/>
    <property type="match status" value="1"/>
</dbReference>
<feature type="active site" description="Proton donor" evidence="9">
    <location>
        <position position="179"/>
    </location>
</feature>
<comment type="similarity">
    <text evidence="3 8">Belongs to the aldose epimerase family.</text>
</comment>
<feature type="active site" description="Proton acceptor" evidence="9">
    <location>
        <position position="309"/>
    </location>
</feature>
<dbReference type="PANTHER" id="PTHR10091">
    <property type="entry name" value="ALDOSE-1-EPIMERASE"/>
    <property type="match status" value="1"/>
</dbReference>
<evidence type="ECO:0000256" key="7">
    <source>
        <dbReference type="ARBA" id="ARBA00023277"/>
    </source>
</evidence>
<feature type="binding site" evidence="10">
    <location>
        <position position="251"/>
    </location>
    <ligand>
        <name>beta-D-galactose</name>
        <dbReference type="ChEBI" id="CHEBI:27667"/>
    </ligand>
</feature>
<dbReference type="Gene3D" id="2.70.98.10">
    <property type="match status" value="1"/>
</dbReference>
<evidence type="ECO:0000256" key="8">
    <source>
        <dbReference type="PIRNR" id="PIRNR005096"/>
    </source>
</evidence>
<dbReference type="PIRSF" id="PIRSF005096">
    <property type="entry name" value="GALM"/>
    <property type="match status" value="1"/>
</dbReference>
<feature type="binding site" evidence="11">
    <location>
        <begin position="179"/>
        <end position="181"/>
    </location>
    <ligand>
        <name>beta-D-galactose</name>
        <dbReference type="ChEBI" id="CHEBI:27667"/>
    </ligand>
</feature>
<dbReference type="GO" id="GO:0006006">
    <property type="term" value="P:glucose metabolic process"/>
    <property type="evidence" value="ECO:0007669"/>
    <property type="project" value="TreeGrafter"/>
</dbReference>
<keyword evidence="6 8" id="KW-0413">Isomerase</keyword>
<protein>
    <recommendedName>
        <fullName evidence="5 8">Aldose 1-epimerase</fullName>
        <ecNumber evidence="4 8">5.1.3.3</ecNumber>
    </recommendedName>
</protein>
<dbReference type="EC" id="5.1.3.3" evidence="4 8"/>
<dbReference type="Pfam" id="PF01263">
    <property type="entry name" value="Aldose_epim"/>
    <property type="match status" value="1"/>
</dbReference>
<dbReference type="GO" id="GO:0005737">
    <property type="term" value="C:cytoplasm"/>
    <property type="evidence" value="ECO:0007669"/>
    <property type="project" value="TreeGrafter"/>
</dbReference>
<dbReference type="AlphaFoldDB" id="A0A0C7G7J7"/>
<sequence length="345" mass="39841">MIYKKTTVGHLNDKEIIAYNICYDNGFEVEVLNLGGIITKIITPDKDNNLENIVVGYKDINGYIENPSYMGSIIGRTAGRIYNGKISIDNKEYRLSKNYGINQGHGGNVGFNKKIYDVNYIKNEDEFKLIFSCKSKDLEENYPGNLDVEVTFEISRNFKIKQMYKATSDKKTLVNMTNHSYFNLSGNLKNPVTNQYMQINSDFILELDTTSVPTGNYIDVNNTPFDFRKLKLIGRDIDKSHNQINIGCGYDHPFILNKGKIHLEDKISKRAMDIKTNQECVVVYSMNFTDDLVLYNDKTNQRRFGICFETQAPPIGQNMCFLERSILEKDREYTQITEYKFYITE</sequence>